<dbReference type="PANTHER" id="PTHR43586">
    <property type="entry name" value="CYSTEINE DESULFURASE"/>
    <property type="match status" value="1"/>
</dbReference>
<evidence type="ECO:0000256" key="1">
    <source>
        <dbReference type="ARBA" id="ARBA00022898"/>
    </source>
</evidence>
<dbReference type="Proteomes" id="UP001447842">
    <property type="component" value="Chromosome"/>
</dbReference>
<dbReference type="GO" id="GO:0008483">
    <property type="term" value="F:transaminase activity"/>
    <property type="evidence" value="ECO:0007669"/>
    <property type="project" value="UniProtKB-KW"/>
</dbReference>
<keyword evidence="1" id="KW-0663">Pyridoxal phosphate</keyword>
<keyword evidence="4" id="KW-1185">Reference proteome</keyword>
<protein>
    <submittedName>
        <fullName evidence="3">Aminotransferase class V-fold PLP-dependent enzyme</fullName>
    </submittedName>
</protein>
<dbReference type="InterPro" id="IPR015424">
    <property type="entry name" value="PyrdxlP-dep_Trfase"/>
</dbReference>
<organism evidence="3 4">
    <name type="scientific">Sulfurimonas diazotrophicus</name>
    <dbReference type="NCBI Taxonomy" id="3131939"/>
    <lineage>
        <taxon>Bacteria</taxon>
        <taxon>Pseudomonadati</taxon>
        <taxon>Campylobacterota</taxon>
        <taxon>Epsilonproteobacteria</taxon>
        <taxon>Campylobacterales</taxon>
        <taxon>Sulfurimonadaceae</taxon>
        <taxon>Sulfurimonas</taxon>
    </lineage>
</organism>
<gene>
    <name evidence="3" type="ORF">WCY31_12610</name>
</gene>
<sequence>MTQQLFRPLLKRGNRKTFVAEQTIGRHKKHYFDYTASGLAFEPIESRIREVLETYANTHSKEASMAAVTEHYYNGAREQLKTLLGLDDAFAILPCGCGATSAIKRLQEILGVYIPPATRKRCIVRVRPKNRPLVIVGPYEHHSNEISYREGICDTVRIGFDAEGEIDLEYMEMLLQANRHREVIGAFCIASNVTGIITPYQRISRLLRRYGAMVCFDAAASSPYMNVPSKLYDAMFLSPHKLLGGPGSCGLLVIRKSLINDTVAPTFAGGGTVTYVNRSEHRFIDEKESREDAGTPGILQLIRAALAYQLRNELGLAWIKNRKKQLTDYLLSGLRDIPGCTVYGDLERENLGIVSFNVEGIDPYTLCAGLSEAWGIQTRAGCSCAGPYGHDLLGLADDAELQTRPGWVRISVHYSQEVADIDYLLASIRNTIRSLGEKHENGIASGVT</sequence>
<dbReference type="InterPro" id="IPR000192">
    <property type="entry name" value="Aminotrans_V_dom"/>
</dbReference>
<dbReference type="InterPro" id="IPR015421">
    <property type="entry name" value="PyrdxlP-dep_Trfase_major"/>
</dbReference>
<dbReference type="Pfam" id="PF00266">
    <property type="entry name" value="Aminotran_5"/>
    <property type="match status" value="1"/>
</dbReference>
<evidence type="ECO:0000313" key="3">
    <source>
        <dbReference type="EMBL" id="XAU15065.1"/>
    </source>
</evidence>
<feature type="domain" description="Aminotransferase class V" evidence="2">
    <location>
        <begin position="31"/>
        <end position="424"/>
    </location>
</feature>
<name>A0ABZ3H957_9BACT</name>
<dbReference type="InterPro" id="IPR015422">
    <property type="entry name" value="PyrdxlP-dep_Trfase_small"/>
</dbReference>
<dbReference type="Gene3D" id="3.40.640.10">
    <property type="entry name" value="Type I PLP-dependent aspartate aminotransferase-like (Major domain)"/>
    <property type="match status" value="1"/>
</dbReference>
<dbReference type="Gene3D" id="3.90.1150.10">
    <property type="entry name" value="Aspartate Aminotransferase, domain 1"/>
    <property type="match status" value="1"/>
</dbReference>
<keyword evidence="3" id="KW-0032">Aminotransferase</keyword>
<accession>A0ABZ3H957</accession>
<dbReference type="PANTHER" id="PTHR43586:SF8">
    <property type="entry name" value="CYSTEINE DESULFURASE 1, CHLOROPLASTIC"/>
    <property type="match status" value="1"/>
</dbReference>
<dbReference type="SUPFAM" id="SSF53383">
    <property type="entry name" value="PLP-dependent transferases"/>
    <property type="match status" value="1"/>
</dbReference>
<evidence type="ECO:0000259" key="2">
    <source>
        <dbReference type="Pfam" id="PF00266"/>
    </source>
</evidence>
<evidence type="ECO:0000313" key="4">
    <source>
        <dbReference type="Proteomes" id="UP001447842"/>
    </source>
</evidence>
<dbReference type="RefSeq" id="WP_345972678.1">
    <property type="nucleotide sequence ID" value="NZ_CP147920.1"/>
</dbReference>
<dbReference type="EMBL" id="CP147920">
    <property type="protein sequence ID" value="XAU15065.1"/>
    <property type="molecule type" value="Genomic_DNA"/>
</dbReference>
<keyword evidence="3" id="KW-0808">Transferase</keyword>
<reference evidence="3 4" key="1">
    <citation type="submission" date="2024-03" db="EMBL/GenBank/DDBJ databases">
        <title>Sulfurimonas sp. HSL3-1.</title>
        <authorList>
            <person name="Wang S."/>
        </authorList>
    </citation>
    <scope>NUCLEOTIDE SEQUENCE [LARGE SCALE GENOMIC DNA]</scope>
    <source>
        <strain evidence="3 4">HSL3-1</strain>
    </source>
</reference>
<proteinExistence type="predicted"/>